<dbReference type="PANTHER" id="PTHR21089">
    <property type="entry name" value="SHIKIMATE DEHYDROGENASE"/>
    <property type="match status" value="1"/>
</dbReference>
<keyword evidence="7" id="KW-1185">Reference proteome</keyword>
<dbReference type="GO" id="GO:0004764">
    <property type="term" value="F:shikimate 3-dehydrogenase (NADP+) activity"/>
    <property type="evidence" value="ECO:0007669"/>
    <property type="project" value="InterPro"/>
</dbReference>
<keyword evidence="3" id="KW-0028">Amino-acid biosynthesis</keyword>
<dbReference type="Gene3D" id="3.40.50.720">
    <property type="entry name" value="NAD(P)-binding Rossmann-like Domain"/>
    <property type="match status" value="1"/>
</dbReference>
<dbReference type="Proteomes" id="UP000251341">
    <property type="component" value="Unassembled WGS sequence"/>
</dbReference>
<proteinExistence type="predicted"/>
<dbReference type="Pfam" id="PF08501">
    <property type="entry name" value="Shikimate_dh_N"/>
    <property type="match status" value="1"/>
</dbReference>
<dbReference type="GO" id="GO:0005829">
    <property type="term" value="C:cytosol"/>
    <property type="evidence" value="ECO:0007669"/>
    <property type="project" value="TreeGrafter"/>
</dbReference>
<evidence type="ECO:0000259" key="4">
    <source>
        <dbReference type="Pfam" id="PF00899"/>
    </source>
</evidence>
<keyword evidence="3" id="KW-0057">Aromatic amino acid biosynthesis</keyword>
<reference evidence="6 7" key="1">
    <citation type="submission" date="2017-04" db="EMBL/GenBank/DDBJ databases">
        <title>Unexpected and diverse lifestyles within the genus Limnohabitans.</title>
        <authorList>
            <person name="Kasalicky V."/>
            <person name="Mehrshad M."/>
            <person name="Andrei S.-A."/>
            <person name="Salcher M."/>
            <person name="Kratochvilova H."/>
            <person name="Simek K."/>
            <person name="Ghai R."/>
        </authorList>
    </citation>
    <scope>NUCLEOTIDE SEQUENCE [LARGE SCALE GENOMIC DNA]</scope>
    <source>
        <strain evidence="6 7">MWH-C5</strain>
    </source>
</reference>
<dbReference type="EMBL" id="NESP01000001">
    <property type="protein sequence ID" value="PUE60373.1"/>
    <property type="molecule type" value="Genomic_DNA"/>
</dbReference>
<evidence type="ECO:0000259" key="5">
    <source>
        <dbReference type="Pfam" id="PF08501"/>
    </source>
</evidence>
<feature type="domain" description="THIF-type NAD/FAD binding fold" evidence="4">
    <location>
        <begin position="125"/>
        <end position="162"/>
    </location>
</feature>
<keyword evidence="2" id="KW-0560">Oxidoreductase</keyword>
<name>A0A315ERJ3_9BURK</name>
<dbReference type="GO" id="GO:0009423">
    <property type="term" value="P:chorismate biosynthetic process"/>
    <property type="evidence" value="ECO:0007669"/>
    <property type="project" value="TreeGrafter"/>
</dbReference>
<dbReference type="InterPro" id="IPR036291">
    <property type="entry name" value="NAD(P)-bd_dom_sf"/>
</dbReference>
<dbReference type="SUPFAM" id="SSF51735">
    <property type="entry name" value="NAD(P)-binding Rossmann-fold domains"/>
    <property type="match status" value="1"/>
</dbReference>
<dbReference type="GO" id="GO:0019632">
    <property type="term" value="P:shikimate metabolic process"/>
    <property type="evidence" value="ECO:0007669"/>
    <property type="project" value="TreeGrafter"/>
</dbReference>
<dbReference type="InterPro" id="IPR013708">
    <property type="entry name" value="Shikimate_DH-bd_N"/>
</dbReference>
<sequence length="270" mass="28797">MLENYSGATRVHLIVGDPIAQVKSPFGVTQAFESHGRDAICVPAHVTPADLTDWWAGTKRARNIDGLIVTVPHKFACTAFCDTLSERAAFLGTVNTVRRDAQGHWHGDMFDGLGYVRAMEKNGCTLNNKRALLVGAGGAGSAIAHSLVLAGVSELAIHDPDDQRRQSLIDRLNSLKLGKVTHLEKFTLGSPDPTGFDVVVNATPIGMKESDPTPIDASKIHGDMFVGCVITAPAITPLIAAARAKGCKTVTGADMFAQVRELMVNFLLEA</sequence>
<evidence type="ECO:0000256" key="1">
    <source>
        <dbReference type="ARBA" id="ARBA00004871"/>
    </source>
</evidence>
<dbReference type="SUPFAM" id="SSF53223">
    <property type="entry name" value="Aminoacid dehydrogenase-like, N-terminal domain"/>
    <property type="match status" value="1"/>
</dbReference>
<protein>
    <submittedName>
        <fullName evidence="6">Shikimate dehydrogenase</fullName>
    </submittedName>
</protein>
<accession>A0A315ERJ3</accession>
<dbReference type="PANTHER" id="PTHR21089:SF1">
    <property type="entry name" value="BIFUNCTIONAL 3-DEHYDROQUINATE DEHYDRATASE_SHIKIMATE DEHYDROGENASE, CHLOROPLASTIC"/>
    <property type="match status" value="1"/>
</dbReference>
<evidence type="ECO:0000256" key="2">
    <source>
        <dbReference type="ARBA" id="ARBA00023002"/>
    </source>
</evidence>
<dbReference type="AlphaFoldDB" id="A0A315ERJ3"/>
<dbReference type="GO" id="GO:0050661">
    <property type="term" value="F:NADP binding"/>
    <property type="evidence" value="ECO:0007669"/>
    <property type="project" value="TreeGrafter"/>
</dbReference>
<dbReference type="InterPro" id="IPR022893">
    <property type="entry name" value="Shikimate_DH_fam"/>
</dbReference>
<organism evidence="6 7">
    <name type="scientific">Limnohabitans curvus</name>
    <dbReference type="NCBI Taxonomy" id="323423"/>
    <lineage>
        <taxon>Bacteria</taxon>
        <taxon>Pseudomonadati</taxon>
        <taxon>Pseudomonadota</taxon>
        <taxon>Betaproteobacteria</taxon>
        <taxon>Burkholderiales</taxon>
        <taxon>Comamonadaceae</taxon>
        <taxon>Limnohabitans</taxon>
    </lineage>
</organism>
<evidence type="ECO:0000256" key="3">
    <source>
        <dbReference type="ARBA" id="ARBA00023141"/>
    </source>
</evidence>
<feature type="domain" description="Shikimate dehydrogenase substrate binding N-terminal" evidence="5">
    <location>
        <begin position="14"/>
        <end position="97"/>
    </location>
</feature>
<dbReference type="InterPro" id="IPR046346">
    <property type="entry name" value="Aminoacid_DH-like_N_sf"/>
</dbReference>
<dbReference type="InterPro" id="IPR000594">
    <property type="entry name" value="ThiF_NAD_FAD-bd"/>
</dbReference>
<dbReference type="RefSeq" id="WP_108402615.1">
    <property type="nucleotide sequence ID" value="NZ_NESP01000001.1"/>
</dbReference>
<evidence type="ECO:0000313" key="6">
    <source>
        <dbReference type="EMBL" id="PUE60373.1"/>
    </source>
</evidence>
<gene>
    <name evidence="6" type="ORF">B9Z44_12800</name>
</gene>
<evidence type="ECO:0000313" key="7">
    <source>
        <dbReference type="Proteomes" id="UP000251341"/>
    </source>
</evidence>
<dbReference type="CDD" id="cd01065">
    <property type="entry name" value="NAD_bind_Shikimate_DH"/>
    <property type="match status" value="1"/>
</dbReference>
<comment type="caution">
    <text evidence="6">The sequence shown here is derived from an EMBL/GenBank/DDBJ whole genome shotgun (WGS) entry which is preliminary data.</text>
</comment>
<dbReference type="GO" id="GO:0009073">
    <property type="term" value="P:aromatic amino acid family biosynthetic process"/>
    <property type="evidence" value="ECO:0007669"/>
    <property type="project" value="UniProtKB-KW"/>
</dbReference>
<dbReference type="Gene3D" id="3.40.50.10860">
    <property type="entry name" value="Leucine Dehydrogenase, chain A, domain 1"/>
    <property type="match status" value="1"/>
</dbReference>
<comment type="pathway">
    <text evidence="1">Metabolic intermediate biosynthesis; chorismate biosynthesis; chorismate from D-erythrose 4-phosphate and phosphoenolpyruvate: step 4/7.</text>
</comment>
<dbReference type="Pfam" id="PF00899">
    <property type="entry name" value="ThiF"/>
    <property type="match status" value="1"/>
</dbReference>